<dbReference type="InterPro" id="IPR003772">
    <property type="entry name" value="YceD"/>
</dbReference>
<dbReference type="InParanoid" id="A0A259U441"/>
<dbReference type="Pfam" id="PF02620">
    <property type="entry name" value="YceD"/>
    <property type="match status" value="1"/>
</dbReference>
<evidence type="ECO:0000313" key="1">
    <source>
        <dbReference type="EMBL" id="OZC04765.1"/>
    </source>
</evidence>
<accession>A0A259U441</accession>
<dbReference type="AlphaFoldDB" id="A0A259U441"/>
<name>A0A259U441_9BACT</name>
<comment type="caution">
    <text evidence="1">The sequence shown here is derived from an EMBL/GenBank/DDBJ whole genome shotgun (WGS) entry which is preliminary data.</text>
</comment>
<evidence type="ECO:0000313" key="2">
    <source>
        <dbReference type="Proteomes" id="UP000216446"/>
    </source>
</evidence>
<organism evidence="1 2">
    <name type="scientific">Rubricoccus marinus</name>
    <dbReference type="NCBI Taxonomy" id="716817"/>
    <lineage>
        <taxon>Bacteria</taxon>
        <taxon>Pseudomonadati</taxon>
        <taxon>Rhodothermota</taxon>
        <taxon>Rhodothermia</taxon>
        <taxon>Rhodothermales</taxon>
        <taxon>Rubricoccaceae</taxon>
        <taxon>Rubricoccus</taxon>
    </lineage>
</organism>
<sequence length="162" mass="18403">MLRVDLAPFDDGLHEMELDPTAADLDLDPEVFKDIVVALRLDMHDRRVRAAYVTRAVATLECDRTLNMYPQPVEGTHEVLFTTSPIAEDADDVYPFPEQDQVIDLTQPVRDTILLSLPLRRVSPEAEAQEIQTRFGESEEDATDTRWEALRRLLPPDEGDDS</sequence>
<protein>
    <recommendedName>
        <fullName evidence="3">DUF177 domain-containing protein</fullName>
    </recommendedName>
</protein>
<gene>
    <name evidence="1" type="ORF">BSZ36_15200</name>
</gene>
<proteinExistence type="predicted"/>
<reference evidence="1 2" key="1">
    <citation type="submission" date="2016-11" db="EMBL/GenBank/DDBJ databases">
        <title>Study of marine rhodopsin-containing bacteria.</title>
        <authorList>
            <person name="Yoshizawa S."/>
            <person name="Kumagai Y."/>
            <person name="Kogure K."/>
        </authorList>
    </citation>
    <scope>NUCLEOTIDE SEQUENCE [LARGE SCALE GENOMIC DNA]</scope>
    <source>
        <strain evidence="1 2">SG-29</strain>
    </source>
</reference>
<evidence type="ECO:0008006" key="3">
    <source>
        <dbReference type="Google" id="ProtNLM"/>
    </source>
</evidence>
<dbReference type="EMBL" id="MQWB01000001">
    <property type="protein sequence ID" value="OZC04765.1"/>
    <property type="molecule type" value="Genomic_DNA"/>
</dbReference>
<dbReference type="Proteomes" id="UP000216446">
    <property type="component" value="Unassembled WGS sequence"/>
</dbReference>
<keyword evidence="2" id="KW-1185">Reference proteome</keyword>